<dbReference type="AlphaFoldDB" id="A0A1D2YV43"/>
<name>A0A1D2YV43_9BACI</name>
<evidence type="ECO:0000259" key="1">
    <source>
        <dbReference type="Pfam" id="PF00534"/>
    </source>
</evidence>
<evidence type="ECO:0000313" key="3">
    <source>
        <dbReference type="Proteomes" id="UP000243739"/>
    </source>
</evidence>
<dbReference type="PANTHER" id="PTHR46660">
    <property type="match status" value="1"/>
</dbReference>
<organism evidence="2 3">
    <name type="scientific">Vulcanibacillus modesticaldus</name>
    <dbReference type="NCBI Taxonomy" id="337097"/>
    <lineage>
        <taxon>Bacteria</taxon>
        <taxon>Bacillati</taxon>
        <taxon>Bacillota</taxon>
        <taxon>Bacilli</taxon>
        <taxon>Bacillales</taxon>
        <taxon>Bacillaceae</taxon>
        <taxon>Vulcanibacillus</taxon>
    </lineage>
</organism>
<dbReference type="Gene3D" id="3.40.50.2000">
    <property type="entry name" value="Glycogen Phosphorylase B"/>
    <property type="match status" value="2"/>
</dbReference>
<reference evidence="2 3" key="1">
    <citation type="submission" date="2016-09" db="EMBL/GenBank/DDBJ databases">
        <title>Draft genome sequence for the type strain of Vulcanibacillus modesticaldus BR, a strictly anaerobic, moderately thermophilic, and nitrate-reducing bacterium from deep sea-hydrothermal vents of the Mid-Atlantic Ridge.</title>
        <authorList>
            <person name="Abin C.A."/>
            <person name="Hollibaugh J.T."/>
        </authorList>
    </citation>
    <scope>NUCLEOTIDE SEQUENCE [LARGE SCALE GENOMIC DNA]</scope>
    <source>
        <strain evidence="2 3">BR</strain>
    </source>
</reference>
<dbReference type="SUPFAM" id="SSF53756">
    <property type="entry name" value="UDP-Glycosyltransferase/glycogen phosphorylase"/>
    <property type="match status" value="1"/>
</dbReference>
<dbReference type="OrthoDB" id="9772485at2"/>
<accession>A0A1D2YV43</accession>
<dbReference type="STRING" id="337097.BHF71_08460"/>
<gene>
    <name evidence="2" type="ORF">BHF71_08460</name>
</gene>
<comment type="caution">
    <text evidence="2">The sequence shown here is derived from an EMBL/GenBank/DDBJ whole genome shotgun (WGS) entry which is preliminary data.</text>
</comment>
<sequence length="335" mass="38198">MKVALVTPFFHQQRGNTVTVKRIASGLSHLGVSPKIYSLTNENTYPSIENVDLVHGFNAFYFYRFWRRKGINRSPYIVTLTGTDLNHALFDEDKRSYIIYSLEKAKAIHVFNQEARKVLVQEVPSVTNKIFVIPQGVTFFSNIYNEKFQKEKDTCLFLLPAGIRKVKNISSAITMLGKLHDSYPNIRLWLVGPIIEDDEGKKIFNLVDKNSHWIRYLGQIDHEKMGEVYSQADIVLNTSLSEGQSSALLEAMSFGIPVIAANNLGNRSIVFQGKNGYIYNNESDFIKYALKLMKHCRMRQMLGETGKRFVLDNHSASTEAVRLLSIYNQVLQTNS</sequence>
<dbReference type="CDD" id="cd03801">
    <property type="entry name" value="GT4_PimA-like"/>
    <property type="match status" value="1"/>
</dbReference>
<dbReference type="Proteomes" id="UP000243739">
    <property type="component" value="Unassembled WGS sequence"/>
</dbReference>
<dbReference type="RefSeq" id="WP_069656563.1">
    <property type="nucleotide sequence ID" value="NZ_MIJF01000019.1"/>
</dbReference>
<evidence type="ECO:0000313" key="2">
    <source>
        <dbReference type="EMBL" id="OEF99570.1"/>
    </source>
</evidence>
<dbReference type="InterPro" id="IPR052622">
    <property type="entry name" value="Glycosyltransferase_G1"/>
</dbReference>
<feature type="domain" description="Glycosyl transferase family 1" evidence="1">
    <location>
        <begin position="146"/>
        <end position="308"/>
    </location>
</feature>
<proteinExistence type="predicted"/>
<dbReference type="InterPro" id="IPR001296">
    <property type="entry name" value="Glyco_trans_1"/>
</dbReference>
<dbReference type="PANTHER" id="PTHR46660:SF2">
    <property type="entry name" value="GLYCOSYLTRANSFERASE 1 DOMAIN-CONTAINING PROTEIN 1"/>
    <property type="match status" value="1"/>
</dbReference>
<dbReference type="EMBL" id="MIJF01000019">
    <property type="protein sequence ID" value="OEF99570.1"/>
    <property type="molecule type" value="Genomic_DNA"/>
</dbReference>
<keyword evidence="3" id="KW-1185">Reference proteome</keyword>
<dbReference type="GO" id="GO:0016757">
    <property type="term" value="F:glycosyltransferase activity"/>
    <property type="evidence" value="ECO:0007669"/>
    <property type="project" value="InterPro"/>
</dbReference>
<dbReference type="Pfam" id="PF00534">
    <property type="entry name" value="Glycos_transf_1"/>
    <property type="match status" value="1"/>
</dbReference>
<protein>
    <recommendedName>
        <fullName evidence="1">Glycosyl transferase family 1 domain-containing protein</fullName>
    </recommendedName>
</protein>